<reference evidence="2" key="2">
    <citation type="journal article" date="2016" name="Front. Microbiol.">
        <title>The Regulatory Protein RosR Affects Rhizobium leguminosarum bv. trifolii Protein Profiles, Cell Surface Properties, and Symbiosis with Clover.</title>
        <authorList>
            <person name="Rachwal K."/>
            <person name="Boguszewska A."/>
            <person name="Kopcinska J."/>
            <person name="Karas M."/>
            <person name="Tchorzewski M."/>
            <person name="Janczarek M."/>
        </authorList>
    </citation>
    <scope>NUCLEOTIDE SEQUENCE</scope>
    <source>
        <strain evidence="2">Rt24.2</strain>
    </source>
</reference>
<dbReference type="GeneID" id="61424714"/>
<dbReference type="PANTHER" id="PTHR36503:SF2">
    <property type="entry name" value="BLR2408 PROTEIN"/>
    <property type="match status" value="1"/>
</dbReference>
<protein>
    <submittedName>
        <fullName evidence="2">Lactoylglutathione lyase</fullName>
    </submittedName>
</protein>
<sequence length="139" mass="15284">MPKMIFVNLPVKDLTAATRFYEAIGCSKNEQFSDHQASNMVWSEAIIFHLLTRDFFASFTPKPVAEAQKTSEMLIALTIDSREEVDAIVEAAGVAGGKADPRAPTDMGWLYNRAFEDPDGHIFEAVWVDMAAAAAATEK</sequence>
<dbReference type="InterPro" id="IPR029068">
    <property type="entry name" value="Glyas_Bleomycin-R_OHBP_Dase"/>
</dbReference>
<reference evidence="2" key="1">
    <citation type="journal article" date="2015" name="BMC Genomics">
        <title>Transcriptome profiling of a Rhizobium leguminosarum bv. trifolii rosR mutant reveals the role of the transcriptional regulator RosR in motility, synthesis of cell-surface components, and other cellular processes.</title>
        <authorList>
            <person name="Rachwal K."/>
            <person name="Matczynska E."/>
            <person name="Janczarek M."/>
        </authorList>
    </citation>
    <scope>NUCLEOTIDE SEQUENCE</scope>
    <source>
        <strain evidence="2">Rt24.2</strain>
    </source>
</reference>
<dbReference type="Gene3D" id="3.10.180.10">
    <property type="entry name" value="2,3-Dihydroxybiphenyl 1,2-Dioxygenase, domain 1"/>
    <property type="match status" value="1"/>
</dbReference>
<name>A0A1B8RF32_RHILT</name>
<dbReference type="RefSeq" id="WP_028732798.1">
    <property type="nucleotide sequence ID" value="NZ_MAMO01000013.1"/>
</dbReference>
<feature type="domain" description="VOC" evidence="1">
    <location>
        <begin position="3"/>
        <end position="128"/>
    </location>
</feature>
<dbReference type="PROSITE" id="PS51819">
    <property type="entry name" value="VOC"/>
    <property type="match status" value="1"/>
</dbReference>
<dbReference type="EMBL" id="KX487256">
    <property type="protein sequence ID" value="AOO89620.1"/>
    <property type="molecule type" value="Genomic_DNA"/>
</dbReference>
<evidence type="ECO:0000259" key="1">
    <source>
        <dbReference type="PROSITE" id="PS51819"/>
    </source>
</evidence>
<dbReference type="SUPFAM" id="SSF54593">
    <property type="entry name" value="Glyoxalase/Bleomycin resistance protein/Dihydroxybiphenyl dioxygenase"/>
    <property type="match status" value="1"/>
</dbReference>
<keyword evidence="2" id="KW-0456">Lyase</keyword>
<dbReference type="Pfam" id="PF00903">
    <property type="entry name" value="Glyoxalase"/>
    <property type="match status" value="1"/>
</dbReference>
<accession>A0A1B8RF32</accession>
<evidence type="ECO:0000313" key="2">
    <source>
        <dbReference type="EMBL" id="AOO89620.1"/>
    </source>
</evidence>
<dbReference type="PANTHER" id="PTHR36503">
    <property type="entry name" value="BLR2520 PROTEIN"/>
    <property type="match status" value="1"/>
</dbReference>
<organism evidence="2">
    <name type="scientific">Rhizobium leguminosarum bv. trifolii</name>
    <dbReference type="NCBI Taxonomy" id="386"/>
    <lineage>
        <taxon>Bacteria</taxon>
        <taxon>Pseudomonadati</taxon>
        <taxon>Pseudomonadota</taxon>
        <taxon>Alphaproteobacteria</taxon>
        <taxon>Hyphomicrobiales</taxon>
        <taxon>Rhizobiaceae</taxon>
        <taxon>Rhizobium/Agrobacterium group</taxon>
        <taxon>Rhizobium</taxon>
    </lineage>
</organism>
<dbReference type="InterPro" id="IPR004360">
    <property type="entry name" value="Glyas_Fos-R_dOase_dom"/>
</dbReference>
<proteinExistence type="predicted"/>
<dbReference type="GO" id="GO:0016829">
    <property type="term" value="F:lyase activity"/>
    <property type="evidence" value="ECO:0007669"/>
    <property type="project" value="UniProtKB-KW"/>
</dbReference>
<dbReference type="AlphaFoldDB" id="A0A1B8RF32"/>
<dbReference type="InterPro" id="IPR037523">
    <property type="entry name" value="VOC_core"/>
</dbReference>